<proteinExistence type="predicted"/>
<gene>
    <name evidence="1" type="ORF">CCMSSC00406_0009761</name>
</gene>
<accession>A0ACB7IMT3</accession>
<protein>
    <submittedName>
        <fullName evidence="1">Uncharacterized protein</fullName>
    </submittedName>
</protein>
<keyword evidence="2" id="KW-1185">Reference proteome</keyword>
<sequence>MLEDTPYLYLAGAGICILLTNLWLDYTTPNVPSLIYFRNINVSHFSLQLKSIPAVGPSGRLTSFLGVYRYLKNGQAVIQEGVEKYKSAIFRIPMVDKWAVIVSDSKSIDDIRQARDEDLSFYDAVNDGLQTEYIVGRDVTDNHYHVEVVRSALTRSLVARFGDIRDEIVAAFNDNIPSKAGEWVSVSALETVMQVVCRTSNRLFVGLPLCRDPDYCDLNITFTMDVFIRGALLSSMPAFIRPLIGPLMSPMPSTFKRTEKHLQPLLVQRIEADETLGKDRPDRPNDLISWLIDTAPEDERNLSSYIKRILVVNFAAIHTSSNSFTQALFQLAAHPEYLLPLREEVEAITSEDGWTKAAMGKMLKIDSFIRESIRFEGLGALVMTRRVAKPAGFTFSDGTHLPQGTFLACAGWSVHHEANIYPNPMEFDGFRFSNMREDGAATKHQIVNTTTEHLAFGHGRHACPGRFFAANELKAMLAHVVLNYDVRLEGDLPGNRWFGSAAVLNKDAQVMFRKRQV</sequence>
<name>A0ACB7IMT3_PLECO</name>
<comment type="caution">
    <text evidence="1">The sequence shown here is derived from an EMBL/GenBank/DDBJ whole genome shotgun (WGS) entry which is preliminary data.</text>
</comment>
<dbReference type="Proteomes" id="UP000824881">
    <property type="component" value="Unassembled WGS sequence"/>
</dbReference>
<evidence type="ECO:0000313" key="1">
    <source>
        <dbReference type="EMBL" id="KAG9219522.1"/>
    </source>
</evidence>
<reference evidence="1 2" key="1">
    <citation type="journal article" date="2021" name="Appl. Environ. Microbiol.">
        <title>Genetic linkage and physical mapping for an oyster mushroom Pleurotus cornucopiae and QTL analysis for the trait cap color.</title>
        <authorList>
            <person name="Zhang Y."/>
            <person name="Gao W."/>
            <person name="Sonnenberg A."/>
            <person name="Chen Q."/>
            <person name="Zhang J."/>
            <person name="Huang C."/>
        </authorList>
    </citation>
    <scope>NUCLEOTIDE SEQUENCE [LARGE SCALE GENOMIC DNA]</scope>
    <source>
        <strain evidence="1">CCMSSC00406</strain>
    </source>
</reference>
<dbReference type="EMBL" id="WQMT02000009">
    <property type="protein sequence ID" value="KAG9219522.1"/>
    <property type="molecule type" value="Genomic_DNA"/>
</dbReference>
<evidence type="ECO:0000313" key="2">
    <source>
        <dbReference type="Proteomes" id="UP000824881"/>
    </source>
</evidence>
<organism evidence="1 2">
    <name type="scientific">Pleurotus cornucopiae</name>
    <name type="common">Cornucopia mushroom</name>
    <dbReference type="NCBI Taxonomy" id="5321"/>
    <lineage>
        <taxon>Eukaryota</taxon>
        <taxon>Fungi</taxon>
        <taxon>Dikarya</taxon>
        <taxon>Basidiomycota</taxon>
        <taxon>Agaricomycotina</taxon>
        <taxon>Agaricomycetes</taxon>
        <taxon>Agaricomycetidae</taxon>
        <taxon>Agaricales</taxon>
        <taxon>Pleurotineae</taxon>
        <taxon>Pleurotaceae</taxon>
        <taxon>Pleurotus</taxon>
    </lineage>
</organism>